<evidence type="ECO:0000256" key="5">
    <source>
        <dbReference type="ARBA" id="ARBA00023136"/>
    </source>
</evidence>
<evidence type="ECO:0000259" key="7">
    <source>
        <dbReference type="Pfam" id="PF03600"/>
    </source>
</evidence>
<protein>
    <recommendedName>
        <fullName evidence="7">Citrate transporter-like domain-containing protein</fullName>
    </recommendedName>
</protein>
<dbReference type="PANTHER" id="PTHR10283:SF82">
    <property type="entry name" value="SOLUTE CARRIER FAMILY 13 MEMBER 2"/>
    <property type="match status" value="1"/>
</dbReference>
<reference evidence="8" key="1">
    <citation type="journal article" date="2023" name="Mol. Biol. Evol.">
        <title>Third-Generation Sequencing Reveals the Adaptive Role of the Epigenome in Three Deep-Sea Polychaetes.</title>
        <authorList>
            <person name="Perez M."/>
            <person name="Aroh O."/>
            <person name="Sun Y."/>
            <person name="Lan Y."/>
            <person name="Juniper S.K."/>
            <person name="Young C.R."/>
            <person name="Angers B."/>
            <person name="Qian P.Y."/>
        </authorList>
    </citation>
    <scope>NUCLEOTIDE SEQUENCE</scope>
    <source>
        <strain evidence="8">R07B-5</strain>
    </source>
</reference>
<organism evidence="8 9">
    <name type="scientific">Ridgeia piscesae</name>
    <name type="common">Tubeworm</name>
    <dbReference type="NCBI Taxonomy" id="27915"/>
    <lineage>
        <taxon>Eukaryota</taxon>
        <taxon>Metazoa</taxon>
        <taxon>Spiralia</taxon>
        <taxon>Lophotrochozoa</taxon>
        <taxon>Annelida</taxon>
        <taxon>Polychaeta</taxon>
        <taxon>Sedentaria</taxon>
        <taxon>Canalipalpata</taxon>
        <taxon>Sabellida</taxon>
        <taxon>Siboglinidae</taxon>
        <taxon>Ridgeia</taxon>
    </lineage>
</organism>
<evidence type="ECO:0000256" key="1">
    <source>
        <dbReference type="ARBA" id="ARBA00004141"/>
    </source>
</evidence>
<feature type="transmembrane region" description="Helical" evidence="6">
    <location>
        <begin position="110"/>
        <end position="132"/>
    </location>
</feature>
<evidence type="ECO:0000313" key="9">
    <source>
        <dbReference type="Proteomes" id="UP001209878"/>
    </source>
</evidence>
<keyword evidence="4 6" id="KW-1133">Transmembrane helix</keyword>
<keyword evidence="2" id="KW-0813">Transport</keyword>
<dbReference type="AlphaFoldDB" id="A0AAD9K372"/>
<dbReference type="GO" id="GO:0005886">
    <property type="term" value="C:plasma membrane"/>
    <property type="evidence" value="ECO:0007669"/>
    <property type="project" value="TreeGrafter"/>
</dbReference>
<accession>A0AAD9K372</accession>
<keyword evidence="5 6" id="KW-0472">Membrane</keyword>
<evidence type="ECO:0000256" key="4">
    <source>
        <dbReference type="ARBA" id="ARBA00022989"/>
    </source>
</evidence>
<evidence type="ECO:0000256" key="2">
    <source>
        <dbReference type="ARBA" id="ARBA00022448"/>
    </source>
</evidence>
<feature type="transmembrane region" description="Helical" evidence="6">
    <location>
        <begin position="139"/>
        <end position="156"/>
    </location>
</feature>
<keyword evidence="9" id="KW-1185">Reference proteome</keyword>
<name>A0AAD9K372_RIDPI</name>
<comment type="subcellular location">
    <subcellularLocation>
        <location evidence="1">Membrane</location>
        <topology evidence="1">Multi-pass membrane protein</topology>
    </subcellularLocation>
</comment>
<proteinExistence type="predicted"/>
<dbReference type="InterPro" id="IPR004680">
    <property type="entry name" value="Cit_transptr-like_dom"/>
</dbReference>
<sequence>MGFFCAGFLCTLTRLKCFFRKLSQKEDNVYEADENTTEEIAAEESSLRQELTTAQRRKNELFRKGLCLSIAYACNVGGSATLIGTGANVVFKVVSDEIFSSHGVENSITFASWFAFWLPASFIGLIVAWVWLQLQYSGLRVPWGVLLLLGGGYALADVSKHCFLFCRQTSGLSVAVGDSLVSLTEFPPWIVATAVTAIIAGLTEFTSNVTTTALLLPILAELVGDVTVRSFILLHM</sequence>
<dbReference type="Proteomes" id="UP001209878">
    <property type="component" value="Unassembled WGS sequence"/>
</dbReference>
<comment type="caution">
    <text evidence="8">The sequence shown here is derived from an EMBL/GenBank/DDBJ whole genome shotgun (WGS) entry which is preliminary data.</text>
</comment>
<dbReference type="PANTHER" id="PTHR10283">
    <property type="entry name" value="SOLUTE CARRIER FAMILY 13 MEMBER"/>
    <property type="match status" value="1"/>
</dbReference>
<dbReference type="GO" id="GO:0022857">
    <property type="term" value="F:transmembrane transporter activity"/>
    <property type="evidence" value="ECO:0007669"/>
    <property type="project" value="UniProtKB-ARBA"/>
</dbReference>
<feature type="domain" description="Citrate transporter-like" evidence="7">
    <location>
        <begin position="65"/>
        <end position="224"/>
    </location>
</feature>
<feature type="transmembrane region" description="Helical" evidence="6">
    <location>
        <begin position="66"/>
        <end position="90"/>
    </location>
</feature>
<evidence type="ECO:0000256" key="6">
    <source>
        <dbReference type="SAM" id="Phobius"/>
    </source>
</evidence>
<gene>
    <name evidence="8" type="ORF">NP493_1430g00006</name>
</gene>
<evidence type="ECO:0000256" key="3">
    <source>
        <dbReference type="ARBA" id="ARBA00022692"/>
    </source>
</evidence>
<evidence type="ECO:0000313" key="8">
    <source>
        <dbReference type="EMBL" id="KAK2164103.1"/>
    </source>
</evidence>
<dbReference type="Pfam" id="PF03600">
    <property type="entry name" value="CitMHS"/>
    <property type="match status" value="1"/>
</dbReference>
<dbReference type="EMBL" id="JAODUO010001430">
    <property type="protein sequence ID" value="KAK2164103.1"/>
    <property type="molecule type" value="Genomic_DNA"/>
</dbReference>
<keyword evidence="3 6" id="KW-0812">Transmembrane</keyword>